<organism evidence="1 2">
    <name type="scientific">Oryza sativa subsp. japonica</name>
    <name type="common">Rice</name>
    <dbReference type="NCBI Taxonomy" id="39947"/>
    <lineage>
        <taxon>Eukaryota</taxon>
        <taxon>Viridiplantae</taxon>
        <taxon>Streptophyta</taxon>
        <taxon>Embryophyta</taxon>
        <taxon>Tracheophyta</taxon>
        <taxon>Spermatophyta</taxon>
        <taxon>Magnoliopsida</taxon>
        <taxon>Liliopsida</taxon>
        <taxon>Poales</taxon>
        <taxon>Poaceae</taxon>
        <taxon>BOP clade</taxon>
        <taxon>Oryzoideae</taxon>
        <taxon>Oryzeae</taxon>
        <taxon>Oryzinae</taxon>
        <taxon>Oryza</taxon>
        <taxon>Oryza sativa</taxon>
    </lineage>
</organism>
<sequence length="65" mass="6844">MAAHLLPLRAFFTPHDGCTLSLPATAAHLLHSPARHSSATAARLLYSPTRLSPAVKPTAHHSPAT</sequence>
<dbReference type="Proteomes" id="UP000000763">
    <property type="component" value="Chromosome 4"/>
</dbReference>
<dbReference type="AlphaFoldDB" id="A0A0N7KJN0"/>
<gene>
    <name evidence="1" type="ordered locus">Os04g0604250</name>
</gene>
<accession>A0A0N7KJN0</accession>
<reference evidence="2" key="2">
    <citation type="journal article" date="2008" name="Nucleic Acids Res.">
        <title>The rice annotation project database (RAP-DB): 2008 update.</title>
        <authorList>
            <consortium name="The rice annotation project (RAP)"/>
        </authorList>
    </citation>
    <scope>GENOME REANNOTATION</scope>
    <source>
        <strain evidence="2">cv. Nipponbare</strain>
    </source>
</reference>
<dbReference type="KEGG" id="dosa:Os04g0604250"/>
<protein>
    <submittedName>
        <fullName evidence="1">Os04g0604250 protein</fullName>
    </submittedName>
</protein>
<dbReference type="Gramene" id="Os04t0604250-01">
    <property type="protein sequence ID" value="Os04t0604250-01"/>
    <property type="gene ID" value="Os04g0604250"/>
</dbReference>
<dbReference type="EMBL" id="AP008210">
    <property type="protein sequence ID" value="BAH92808.1"/>
    <property type="molecule type" value="Genomic_DNA"/>
</dbReference>
<evidence type="ECO:0000313" key="1">
    <source>
        <dbReference type="EMBL" id="BAH92808.1"/>
    </source>
</evidence>
<proteinExistence type="predicted"/>
<evidence type="ECO:0000313" key="2">
    <source>
        <dbReference type="Proteomes" id="UP000000763"/>
    </source>
</evidence>
<name>A0A0N7KJN0_ORYSJ</name>
<reference evidence="1 2" key="1">
    <citation type="journal article" date="2005" name="Nature">
        <title>The map-based sequence of the rice genome.</title>
        <authorList>
            <consortium name="International rice genome sequencing project (IRGSP)"/>
            <person name="Matsumoto T."/>
            <person name="Wu J."/>
            <person name="Kanamori H."/>
            <person name="Katayose Y."/>
            <person name="Fujisawa M."/>
            <person name="Namiki N."/>
            <person name="Mizuno H."/>
            <person name="Yamamoto K."/>
            <person name="Antonio B.A."/>
            <person name="Baba T."/>
            <person name="Sakata K."/>
            <person name="Nagamura Y."/>
            <person name="Aoki H."/>
            <person name="Arikawa K."/>
            <person name="Arita K."/>
            <person name="Bito T."/>
            <person name="Chiden Y."/>
            <person name="Fujitsuka N."/>
            <person name="Fukunaka R."/>
            <person name="Hamada M."/>
            <person name="Harada C."/>
            <person name="Hayashi A."/>
            <person name="Hijishita S."/>
            <person name="Honda M."/>
            <person name="Hosokawa S."/>
            <person name="Ichikawa Y."/>
            <person name="Idonuma A."/>
            <person name="Iijima M."/>
            <person name="Ikeda M."/>
            <person name="Ikeno M."/>
            <person name="Ito K."/>
            <person name="Ito S."/>
            <person name="Ito T."/>
            <person name="Ito Y."/>
            <person name="Ito Y."/>
            <person name="Iwabuchi A."/>
            <person name="Kamiya K."/>
            <person name="Karasawa W."/>
            <person name="Kurita K."/>
            <person name="Katagiri S."/>
            <person name="Kikuta A."/>
            <person name="Kobayashi H."/>
            <person name="Kobayashi N."/>
            <person name="Machita K."/>
            <person name="Maehara T."/>
            <person name="Masukawa M."/>
            <person name="Mizubayashi T."/>
            <person name="Mukai Y."/>
            <person name="Nagasaki H."/>
            <person name="Nagata Y."/>
            <person name="Naito S."/>
            <person name="Nakashima M."/>
            <person name="Nakama Y."/>
            <person name="Nakamichi Y."/>
            <person name="Nakamura M."/>
            <person name="Meguro A."/>
            <person name="Negishi M."/>
            <person name="Ohta I."/>
            <person name="Ohta T."/>
            <person name="Okamoto M."/>
            <person name="Ono N."/>
            <person name="Saji S."/>
            <person name="Sakaguchi M."/>
            <person name="Sakai K."/>
            <person name="Shibata M."/>
            <person name="Shimokawa T."/>
            <person name="Song J."/>
            <person name="Takazaki Y."/>
            <person name="Terasawa K."/>
            <person name="Tsugane M."/>
            <person name="Tsuji K."/>
            <person name="Ueda S."/>
            <person name="Waki K."/>
            <person name="Yamagata H."/>
            <person name="Yamamoto M."/>
            <person name="Yamamoto S."/>
            <person name="Yamane H."/>
            <person name="Yoshiki S."/>
            <person name="Yoshihara R."/>
            <person name="Yukawa K."/>
            <person name="Zhong H."/>
            <person name="Yano M."/>
            <person name="Yuan Q."/>
            <person name="Ouyang S."/>
            <person name="Liu J."/>
            <person name="Jones K.M."/>
            <person name="Gansberger K."/>
            <person name="Moffat K."/>
            <person name="Hill J."/>
            <person name="Bera J."/>
            <person name="Fadrosh D."/>
            <person name="Jin S."/>
            <person name="Johri S."/>
            <person name="Kim M."/>
            <person name="Overton L."/>
            <person name="Reardon M."/>
            <person name="Tsitrin T."/>
            <person name="Vuong H."/>
            <person name="Weaver B."/>
            <person name="Ciecko A."/>
            <person name="Tallon L."/>
            <person name="Jackson J."/>
            <person name="Pai G."/>
            <person name="Aken S.V."/>
            <person name="Utterback T."/>
            <person name="Reidmuller S."/>
            <person name="Feldblyum T."/>
            <person name="Hsiao J."/>
            <person name="Zismann V."/>
            <person name="Iobst S."/>
            <person name="de Vazeille A.R."/>
            <person name="Buell C.R."/>
            <person name="Ying K."/>
            <person name="Li Y."/>
            <person name="Lu T."/>
            <person name="Huang Y."/>
            <person name="Zhao Q."/>
            <person name="Feng Q."/>
            <person name="Zhang L."/>
            <person name="Zhu J."/>
            <person name="Weng Q."/>
            <person name="Mu J."/>
            <person name="Lu Y."/>
            <person name="Fan D."/>
            <person name="Liu Y."/>
            <person name="Guan J."/>
            <person name="Zhang Y."/>
            <person name="Yu S."/>
            <person name="Liu X."/>
            <person name="Zhang Y."/>
            <person name="Hong G."/>
            <person name="Han B."/>
            <person name="Choisne N."/>
            <person name="Demange N."/>
            <person name="Orjeda G."/>
            <person name="Samain S."/>
            <person name="Cattolico L."/>
            <person name="Pelletier E."/>
            <person name="Couloux A."/>
            <person name="Segurens B."/>
            <person name="Wincker P."/>
            <person name="D'Hont A."/>
            <person name="Scarpelli C."/>
            <person name="Weissenbach J."/>
            <person name="Salanoubat M."/>
            <person name="Quetier F."/>
            <person name="Yu Y."/>
            <person name="Kim H.R."/>
            <person name="Rambo T."/>
            <person name="Currie J."/>
            <person name="Collura K."/>
            <person name="Luo M."/>
            <person name="Yang T."/>
            <person name="Ammiraju J.S.S."/>
            <person name="Engler F."/>
            <person name="Soderlund C."/>
            <person name="Wing R.A."/>
            <person name="Palmer L.E."/>
            <person name="de la Bastide M."/>
            <person name="Spiegel L."/>
            <person name="Nascimento L."/>
            <person name="Zutavern T."/>
            <person name="O'Shaughnessy A."/>
            <person name="Dike S."/>
            <person name="Dedhia N."/>
            <person name="Preston R."/>
            <person name="Balija V."/>
            <person name="McCombie W.R."/>
            <person name="Chow T."/>
            <person name="Chen H."/>
            <person name="Chung M."/>
            <person name="Chen C."/>
            <person name="Shaw J."/>
            <person name="Wu H."/>
            <person name="Hsiao K."/>
            <person name="Chao Y."/>
            <person name="Chu M."/>
            <person name="Cheng C."/>
            <person name="Hour A."/>
            <person name="Lee P."/>
            <person name="Lin S."/>
            <person name="Lin Y."/>
            <person name="Liou J."/>
            <person name="Liu S."/>
            <person name="Hsing Y."/>
            <person name="Raghuvanshi S."/>
            <person name="Mohanty A."/>
            <person name="Bharti A.K."/>
            <person name="Gaur A."/>
            <person name="Gupta V."/>
            <person name="Kumar D."/>
            <person name="Ravi V."/>
            <person name="Vij S."/>
            <person name="Kapur A."/>
            <person name="Khurana P."/>
            <person name="Khurana P."/>
            <person name="Khurana J.P."/>
            <person name="Tyagi A.K."/>
            <person name="Gaikwad K."/>
            <person name="Singh A."/>
            <person name="Dalal V."/>
            <person name="Srivastava S."/>
            <person name="Dixit A."/>
            <person name="Pal A.K."/>
            <person name="Ghazi I.A."/>
            <person name="Yadav M."/>
            <person name="Pandit A."/>
            <person name="Bhargava A."/>
            <person name="Sureshbabu K."/>
            <person name="Batra K."/>
            <person name="Sharma T.R."/>
            <person name="Mohapatra T."/>
            <person name="Singh N.K."/>
            <person name="Messing J."/>
            <person name="Nelson A.B."/>
            <person name="Fuks G."/>
            <person name="Kavchok S."/>
            <person name="Keizer G."/>
            <person name="Linton E."/>
            <person name="Llaca V."/>
            <person name="Song R."/>
            <person name="Tanyolac B."/>
            <person name="Young S."/>
            <person name="Ho-Il K."/>
            <person name="Hahn J.H."/>
            <person name="Sangsakoo G."/>
            <person name="Vanavichit A."/>
            <person name="de Mattos Luiz.A.T."/>
            <person name="Zimmer P.D."/>
            <person name="Malone G."/>
            <person name="Dellagostin O."/>
            <person name="de Oliveira A.C."/>
            <person name="Bevan M."/>
            <person name="Bancroft I."/>
            <person name="Minx P."/>
            <person name="Cordum H."/>
            <person name="Wilson R."/>
            <person name="Cheng Z."/>
            <person name="Jin W."/>
            <person name="Jiang J."/>
            <person name="Leong S.A."/>
            <person name="Iwama H."/>
            <person name="Gojobori T."/>
            <person name="Itoh T."/>
            <person name="Niimura Y."/>
            <person name="Fujii Y."/>
            <person name="Habara T."/>
            <person name="Sakai H."/>
            <person name="Sato Y."/>
            <person name="Wilson G."/>
            <person name="Kumar K."/>
            <person name="McCouch S."/>
            <person name="Juretic N."/>
            <person name="Hoen D."/>
            <person name="Wright S."/>
            <person name="Bruskiewich R."/>
            <person name="Bureau T."/>
            <person name="Miyao A."/>
            <person name="Hirochika H."/>
            <person name="Nishikawa T."/>
            <person name="Kadowaki K."/>
            <person name="Sugiura M."/>
            <person name="Burr B."/>
            <person name="Sasaki T."/>
        </authorList>
    </citation>
    <scope>NUCLEOTIDE SEQUENCE [LARGE SCALE GENOMIC DNA]</scope>
    <source>
        <strain evidence="2">cv. Nipponbare</strain>
    </source>
</reference>